<dbReference type="PANTHER" id="PTHR46333:SF2">
    <property type="entry name" value="CYTOKINESIS PROTEIN 3"/>
    <property type="match status" value="1"/>
</dbReference>
<dbReference type="GO" id="GO:0005737">
    <property type="term" value="C:cytoplasm"/>
    <property type="evidence" value="ECO:0007669"/>
    <property type="project" value="TreeGrafter"/>
</dbReference>
<protein>
    <submittedName>
        <fullName evidence="1">Predicted protein</fullName>
    </submittedName>
</protein>
<dbReference type="VEuPathDB" id="AmoebaDB:NAEGRDRAFT_76833"/>
<reference evidence="1 2" key="1">
    <citation type="journal article" date="2010" name="Cell">
        <title>The genome of Naegleria gruberi illuminates early eukaryotic versatility.</title>
        <authorList>
            <person name="Fritz-Laylin L.K."/>
            <person name="Prochnik S.E."/>
            <person name="Ginger M.L."/>
            <person name="Dacks J.B."/>
            <person name="Carpenter M.L."/>
            <person name="Field M.C."/>
            <person name="Kuo A."/>
            <person name="Paredez A."/>
            <person name="Chapman J."/>
            <person name="Pham J."/>
            <person name="Shu S."/>
            <person name="Neupane R."/>
            <person name="Cipriano M."/>
            <person name="Mancuso J."/>
            <person name="Tu H."/>
            <person name="Salamov A."/>
            <person name="Lindquist E."/>
            <person name="Shapiro H."/>
            <person name="Lucas S."/>
            <person name="Grigoriev I.V."/>
            <person name="Cande W.Z."/>
            <person name="Fulton C."/>
            <person name="Rokhsar D.S."/>
            <person name="Dawson S.C."/>
        </authorList>
    </citation>
    <scope>NUCLEOTIDE SEQUENCE [LARGE SCALE GENOMIC DNA]</scope>
    <source>
        <strain evidence="1 2">NEG-M</strain>
    </source>
</reference>
<keyword evidence="2" id="KW-1185">Reference proteome</keyword>
<dbReference type="KEGG" id="ngr:NAEGRDRAFT_76833"/>
<dbReference type="InParanoid" id="D2W5Y9"/>
<dbReference type="InterPro" id="IPR052557">
    <property type="entry name" value="CAP/Cytokinesis_protein"/>
</dbReference>
<organism evidence="2">
    <name type="scientific">Naegleria gruberi</name>
    <name type="common">Amoeba</name>
    <dbReference type="NCBI Taxonomy" id="5762"/>
    <lineage>
        <taxon>Eukaryota</taxon>
        <taxon>Discoba</taxon>
        <taxon>Heterolobosea</taxon>
        <taxon>Tetramitia</taxon>
        <taxon>Eutetramitia</taxon>
        <taxon>Vahlkampfiidae</taxon>
        <taxon>Naegleria</taxon>
    </lineage>
</organism>
<dbReference type="EMBL" id="GG739178">
    <property type="protein sequence ID" value="EFC35512.1"/>
    <property type="molecule type" value="Genomic_DNA"/>
</dbReference>
<dbReference type="GeneID" id="8856429"/>
<evidence type="ECO:0000313" key="1">
    <source>
        <dbReference type="EMBL" id="EFC35512.1"/>
    </source>
</evidence>
<accession>D2W5Y9</accession>
<dbReference type="RefSeq" id="XP_002668256.1">
    <property type="nucleotide sequence ID" value="XM_002668210.1"/>
</dbReference>
<dbReference type="PANTHER" id="PTHR46333">
    <property type="entry name" value="CYTOKINESIS PROTEIN 3"/>
    <property type="match status" value="1"/>
</dbReference>
<proteinExistence type="predicted"/>
<dbReference type="AlphaFoldDB" id="D2W5Y9"/>
<name>D2W5Y9_NAEGR</name>
<dbReference type="Proteomes" id="UP000006671">
    <property type="component" value="Unassembled WGS sequence"/>
</dbReference>
<evidence type="ECO:0000313" key="2">
    <source>
        <dbReference type="Proteomes" id="UP000006671"/>
    </source>
</evidence>
<gene>
    <name evidence="1" type="ORF">NAEGRDRAFT_76833</name>
</gene>
<dbReference type="OrthoDB" id="6129702at2759"/>
<sequence length="142" mass="16286">MSDIVPKFKKVSLTGAPFSSDAEYYKTLRNYELADAHARNAPKDIPTLTETSKYLCSPFDNIEEKARSVYVWLCLNLTYDKVNRKNHTLPKYNAEVMGPSFSEEEKKIYNDFALCAFYLKTCVCTGFAGLFEGKYFYSTMES</sequence>